<reference evidence="2" key="1">
    <citation type="submission" date="2014-12" db="EMBL/GenBank/DDBJ databases">
        <title>Insight into the proteome of Arion vulgaris.</title>
        <authorList>
            <person name="Aradska J."/>
            <person name="Bulat T."/>
            <person name="Smidak R."/>
            <person name="Sarate P."/>
            <person name="Gangsoo J."/>
            <person name="Sialana F."/>
            <person name="Bilban M."/>
            <person name="Lubec G."/>
        </authorList>
    </citation>
    <scope>NUCLEOTIDE SEQUENCE</scope>
    <source>
        <tissue evidence="2">Skin</tissue>
    </source>
</reference>
<evidence type="ECO:0000313" key="2">
    <source>
        <dbReference type="EMBL" id="CEK88638.1"/>
    </source>
</evidence>
<gene>
    <name evidence="2" type="primary">ORF166302</name>
</gene>
<sequence length="51" mass="5868">MQHDHKPGAAEQAPHMSIERKETWVNKDRSADYHILKSSTVKPLNTPPYIL</sequence>
<proteinExistence type="predicted"/>
<dbReference type="AlphaFoldDB" id="A0A0B7B6I4"/>
<protein>
    <submittedName>
        <fullName evidence="2">Uncharacterized protein</fullName>
    </submittedName>
</protein>
<evidence type="ECO:0000256" key="1">
    <source>
        <dbReference type="SAM" id="MobiDB-lite"/>
    </source>
</evidence>
<dbReference type="EMBL" id="HACG01041773">
    <property type="protein sequence ID" value="CEK88638.1"/>
    <property type="molecule type" value="Transcribed_RNA"/>
</dbReference>
<accession>A0A0B7B6I4</accession>
<organism evidence="2">
    <name type="scientific">Arion vulgaris</name>
    <dbReference type="NCBI Taxonomy" id="1028688"/>
    <lineage>
        <taxon>Eukaryota</taxon>
        <taxon>Metazoa</taxon>
        <taxon>Spiralia</taxon>
        <taxon>Lophotrochozoa</taxon>
        <taxon>Mollusca</taxon>
        <taxon>Gastropoda</taxon>
        <taxon>Heterobranchia</taxon>
        <taxon>Euthyneura</taxon>
        <taxon>Panpulmonata</taxon>
        <taxon>Eupulmonata</taxon>
        <taxon>Stylommatophora</taxon>
        <taxon>Helicina</taxon>
        <taxon>Arionoidea</taxon>
        <taxon>Arionidae</taxon>
        <taxon>Arion</taxon>
    </lineage>
</organism>
<feature type="region of interest" description="Disordered" evidence="1">
    <location>
        <begin position="1"/>
        <end position="21"/>
    </location>
</feature>
<name>A0A0B7B6I4_9EUPU</name>